<dbReference type="Proteomes" id="UP000789570">
    <property type="component" value="Unassembled WGS sequence"/>
</dbReference>
<feature type="compositionally biased region" description="Basic and acidic residues" evidence="1">
    <location>
        <begin position="195"/>
        <end position="207"/>
    </location>
</feature>
<feature type="region of interest" description="Disordered" evidence="1">
    <location>
        <begin position="157"/>
        <end position="214"/>
    </location>
</feature>
<gene>
    <name evidence="2" type="ORF">FCALED_LOCUS6000</name>
</gene>
<dbReference type="AlphaFoldDB" id="A0A9N9AXI8"/>
<comment type="caution">
    <text evidence="2">The sequence shown here is derived from an EMBL/GenBank/DDBJ whole genome shotgun (WGS) entry which is preliminary data.</text>
</comment>
<evidence type="ECO:0000313" key="3">
    <source>
        <dbReference type="Proteomes" id="UP000789570"/>
    </source>
</evidence>
<dbReference type="EMBL" id="CAJVPQ010001374">
    <property type="protein sequence ID" value="CAG8548590.1"/>
    <property type="molecule type" value="Genomic_DNA"/>
</dbReference>
<evidence type="ECO:0000256" key="1">
    <source>
        <dbReference type="SAM" id="MobiDB-lite"/>
    </source>
</evidence>
<proteinExistence type="predicted"/>
<keyword evidence="3" id="KW-1185">Reference proteome</keyword>
<dbReference type="OrthoDB" id="29523at2759"/>
<protein>
    <submittedName>
        <fullName evidence="2">36_t:CDS:1</fullName>
    </submittedName>
</protein>
<reference evidence="2" key="1">
    <citation type="submission" date="2021-06" db="EMBL/GenBank/DDBJ databases">
        <authorList>
            <person name="Kallberg Y."/>
            <person name="Tangrot J."/>
            <person name="Rosling A."/>
        </authorList>
    </citation>
    <scope>NUCLEOTIDE SEQUENCE</scope>
    <source>
        <strain evidence="2">UK204</strain>
    </source>
</reference>
<organism evidence="2 3">
    <name type="scientific">Funneliformis caledonium</name>
    <dbReference type="NCBI Taxonomy" id="1117310"/>
    <lineage>
        <taxon>Eukaryota</taxon>
        <taxon>Fungi</taxon>
        <taxon>Fungi incertae sedis</taxon>
        <taxon>Mucoromycota</taxon>
        <taxon>Glomeromycotina</taxon>
        <taxon>Glomeromycetes</taxon>
        <taxon>Glomerales</taxon>
        <taxon>Glomeraceae</taxon>
        <taxon>Funneliformis</taxon>
    </lineage>
</organism>
<name>A0A9N9AXI8_9GLOM</name>
<accession>A0A9N9AXI8</accession>
<evidence type="ECO:0000313" key="2">
    <source>
        <dbReference type="EMBL" id="CAG8548590.1"/>
    </source>
</evidence>
<sequence>MDGLKLGNNSEDWSFEWWNKVYTKTLDNIKVSKTSDGEVQVSKIVKESTIPRNHMGIISTSESLYSLSDSSNSNFDTSSSELPHKSRFNDDGSSSSFNFKSKSLFYHGNFVKSSNGLLDFNSWNKPEVNHDPTTDLDSVKKEKRSLCFAVTSDNCDDTLRNENQQDEEKKRKESKKKRKRDILAKKEQRKKKKEKKEDDKNDDNDNHKSKRKKK</sequence>